<dbReference type="GO" id="GO:0005096">
    <property type="term" value="F:GTPase activator activity"/>
    <property type="evidence" value="ECO:0007669"/>
    <property type="project" value="UniProtKB-KW"/>
</dbReference>
<dbReference type="PANTHER" id="PTHR10063">
    <property type="entry name" value="TUBERIN"/>
    <property type="match status" value="1"/>
</dbReference>
<keyword evidence="4" id="KW-1185">Reference proteome</keyword>
<dbReference type="PROSITE" id="PS50085">
    <property type="entry name" value="RAPGAP"/>
    <property type="match status" value="1"/>
</dbReference>
<dbReference type="SUPFAM" id="SSF111347">
    <property type="entry name" value="Rap/Ran-GAP"/>
    <property type="match status" value="1"/>
</dbReference>
<dbReference type="Proteomes" id="UP000187209">
    <property type="component" value="Unassembled WGS sequence"/>
</dbReference>
<dbReference type="InterPro" id="IPR016024">
    <property type="entry name" value="ARM-type_fold"/>
</dbReference>
<dbReference type="AlphaFoldDB" id="A0A1R2BH56"/>
<dbReference type="GO" id="GO:0051056">
    <property type="term" value="P:regulation of small GTPase mediated signal transduction"/>
    <property type="evidence" value="ECO:0007669"/>
    <property type="project" value="InterPro"/>
</dbReference>
<name>A0A1R2BH56_9CILI</name>
<protein>
    <recommendedName>
        <fullName evidence="2">Rap-GAP domain-containing protein</fullName>
    </recommendedName>
</protein>
<accession>A0A1R2BH56</accession>
<evidence type="ECO:0000259" key="2">
    <source>
        <dbReference type="PROSITE" id="PS50085"/>
    </source>
</evidence>
<keyword evidence="1" id="KW-0343">GTPase activation</keyword>
<organism evidence="3 4">
    <name type="scientific">Stentor coeruleus</name>
    <dbReference type="NCBI Taxonomy" id="5963"/>
    <lineage>
        <taxon>Eukaryota</taxon>
        <taxon>Sar</taxon>
        <taxon>Alveolata</taxon>
        <taxon>Ciliophora</taxon>
        <taxon>Postciliodesmatophora</taxon>
        <taxon>Heterotrichea</taxon>
        <taxon>Heterotrichida</taxon>
        <taxon>Stentoridae</taxon>
        <taxon>Stentor</taxon>
    </lineage>
</organism>
<dbReference type="GO" id="GO:0005634">
    <property type="term" value="C:nucleus"/>
    <property type="evidence" value="ECO:0007669"/>
    <property type="project" value="InterPro"/>
</dbReference>
<feature type="domain" description="Rap-GAP" evidence="2">
    <location>
        <begin position="1033"/>
        <end position="1242"/>
    </location>
</feature>
<sequence>MKNFASWFVGKTGEDDKHRQLILDSSKSFRKRIGSLSYIMKLNEKHGLNPDKCPDFIKSNHIMLMDICIGFLRNDTTRTKGKAAWDEISSTLKILIDLTRYRYPAPIDTIQEIAIACLNENNRIELREIGFNLVLNLMNNDVNLEVLSVLFLSSIDLAQLVNEESKGKLHFMNKSSISSPPNSLDSNWVNLVRTAEKPGENVQTKSLGELEKVCGSLQKGAKDCIFFLNKALEYAIMFEGSTRVDQFRRWFIMLKQTILYLLYPGLCKCQGAMGHDWGFRDGLPPILHYVVVKWIIQIIKTPDLNPVLMDLNGEFEFVVNLIGESFKLTESYNLSCSESASACIRIYEEWMFQNCMTEEIKNNWSEVMSKLLEYPITLFDFSQDSSSRRVNLCKEFLKMLTDSKSNGFDRKILLVCALNLSIKTLETHDPNRSLQDIIDPISEFLISLLADSIELVQISWSDYTDILKNWSIKSEFIIQTWLEKMKPITSTLKERQFQQSDLLDGWLSMLQLLGDPLKFQEKVQIKWVQALHELLVMNVLIQPQISPPPNFMLDIFFITLSKLIRQGAKESQRLSLIILVTIFSNTKCREMPMQCYLQHLSLLLFLSGEKEYLWKEVLDAAPKVLEYPGMHFMIYNFLKIAKNARVHSLKFIFYIMCLPNYYGKTKLENTEGLDLTYDGLKPIIQEHLVKCVDESEIAVSALYGLTVFILEELDAGNDEISELVTHVIQNKCLSDNEDVAITALICLQALSLSFPNLSKSILDFLISKCLSDIPNSKEKVLKSVLNTIQNWLLVNNSVPCDSALLSNLFSKLSLKLSSIDSSNPLEAEISMLVSFISIYYLNFPFKGHNSTVFHSILSDEAFAENSTSRPLHYALGNSVIFTMIPHAEKAKFVLRNQFGRFCWEAFDFMVFEPSTNSEEVEKALSIMRDAKIELDIREPPPPLQDEPLLPKLIKFIADNYPECYVPEKPIEAGGEILKMIESVEKIESECHYEEKRVDRERPQFNMGRYFIANFGLIDKLVQLQPDEKFERGLGILDSLKPRESVKIGVIYVAPGQQEEKEILANSGGSLEFQEFLQNLGEVIELQDHQGNLGGLDPNGTAGKISVSYADWQYDVIFHIVPLMPTDPNDDQQVLKKRHVGNDIVHIVWSDHYRDYRQDTMLTHFNFVIIVIYPLSKGLFRIQIYRKTNSDYGPLQDGMVVPAHLLASLVRQTAIYANQQARLSKHPNWEKQTQIRRKQIQELIQRYPVQNPQKHLVYSSMF</sequence>
<dbReference type="InterPro" id="IPR000331">
    <property type="entry name" value="Rap/Ran_GAP_dom"/>
</dbReference>
<dbReference type="Gene3D" id="3.40.50.11210">
    <property type="entry name" value="Rap/Ran-GAP"/>
    <property type="match status" value="1"/>
</dbReference>
<evidence type="ECO:0000256" key="1">
    <source>
        <dbReference type="ARBA" id="ARBA00022468"/>
    </source>
</evidence>
<proteinExistence type="predicted"/>
<comment type="caution">
    <text evidence="3">The sequence shown here is derived from an EMBL/GenBank/DDBJ whole genome shotgun (WGS) entry which is preliminary data.</text>
</comment>
<reference evidence="3 4" key="1">
    <citation type="submission" date="2016-11" db="EMBL/GenBank/DDBJ databases">
        <title>The macronuclear genome of Stentor coeruleus: a giant cell with tiny introns.</title>
        <authorList>
            <person name="Slabodnick M."/>
            <person name="Ruby J.G."/>
            <person name="Reiff S.B."/>
            <person name="Swart E.C."/>
            <person name="Gosai S."/>
            <person name="Prabakaran S."/>
            <person name="Witkowska E."/>
            <person name="Larue G.E."/>
            <person name="Fisher S."/>
            <person name="Freeman R.M."/>
            <person name="Gunawardena J."/>
            <person name="Chu W."/>
            <person name="Stover N.A."/>
            <person name="Gregory B.D."/>
            <person name="Nowacki M."/>
            <person name="Derisi J."/>
            <person name="Roy S.W."/>
            <person name="Marshall W.F."/>
            <person name="Sood P."/>
        </authorList>
    </citation>
    <scope>NUCLEOTIDE SEQUENCE [LARGE SCALE GENOMIC DNA]</scope>
    <source>
        <strain evidence="3">WM001</strain>
    </source>
</reference>
<dbReference type="FunFam" id="3.40.50.11210:FF:000001">
    <property type="entry name" value="Ral GTPase-activating protein subunit alpha-1 isoform 1"/>
    <property type="match status" value="1"/>
</dbReference>
<dbReference type="OrthoDB" id="19311at2759"/>
<dbReference type="InterPro" id="IPR027107">
    <property type="entry name" value="Tuberin/Ral-act_asu"/>
</dbReference>
<dbReference type="InterPro" id="IPR035974">
    <property type="entry name" value="Rap/Ran-GAP_sf"/>
</dbReference>
<evidence type="ECO:0000313" key="3">
    <source>
        <dbReference type="EMBL" id="OMJ76113.1"/>
    </source>
</evidence>
<dbReference type="PANTHER" id="PTHR10063:SF11">
    <property type="entry name" value="RHO GTPASE-ACTIVATING PROTEIN CG5521-RELATED"/>
    <property type="match status" value="1"/>
</dbReference>
<gene>
    <name evidence="3" type="ORF">SteCoe_24589</name>
</gene>
<dbReference type="Pfam" id="PF02145">
    <property type="entry name" value="Rap_GAP"/>
    <property type="match status" value="1"/>
</dbReference>
<evidence type="ECO:0000313" key="4">
    <source>
        <dbReference type="Proteomes" id="UP000187209"/>
    </source>
</evidence>
<dbReference type="EMBL" id="MPUH01000650">
    <property type="protein sequence ID" value="OMJ76113.1"/>
    <property type="molecule type" value="Genomic_DNA"/>
</dbReference>
<dbReference type="SUPFAM" id="SSF48371">
    <property type="entry name" value="ARM repeat"/>
    <property type="match status" value="1"/>
</dbReference>
<dbReference type="GO" id="GO:0005737">
    <property type="term" value="C:cytoplasm"/>
    <property type="evidence" value="ECO:0007669"/>
    <property type="project" value="TreeGrafter"/>
</dbReference>